<accession>A0A238D154</accession>
<proteinExistence type="predicted"/>
<dbReference type="InterPro" id="IPR045623">
    <property type="entry name" value="LigXa_C"/>
</dbReference>
<sequence length="67" mass="7549">MVSARVDGAEATGTRWLRPSTDKAPRMQVERTAYGFRYADMRRPINHAASHVMSIAAALCSWRRIPC</sequence>
<dbReference type="Pfam" id="PF19301">
    <property type="entry name" value="LigXa_C"/>
    <property type="match status" value="1"/>
</dbReference>
<organism evidence="3 4">
    <name type="scientific">Thiomonas delicata</name>
    <name type="common">Thiomonas cuprina</name>
    <dbReference type="NCBI Taxonomy" id="364030"/>
    <lineage>
        <taxon>Bacteria</taxon>
        <taxon>Pseudomonadati</taxon>
        <taxon>Pseudomonadota</taxon>
        <taxon>Betaproteobacteria</taxon>
        <taxon>Burkholderiales</taxon>
        <taxon>Thiomonas</taxon>
    </lineage>
</organism>
<evidence type="ECO:0000313" key="4">
    <source>
        <dbReference type="Proteomes" id="UP000214566"/>
    </source>
</evidence>
<feature type="domain" description="LigXa-like C-terminal" evidence="2">
    <location>
        <begin position="1"/>
        <end position="51"/>
    </location>
</feature>
<evidence type="ECO:0000313" key="3">
    <source>
        <dbReference type="EMBL" id="SBP86982.1"/>
    </source>
</evidence>
<dbReference type="Proteomes" id="UP000214566">
    <property type="component" value="Unassembled WGS sequence"/>
</dbReference>
<protein>
    <recommendedName>
        <fullName evidence="2">LigXa-like C-terminal domain-containing protein</fullName>
    </recommendedName>
</protein>
<name>A0A238D154_THIDL</name>
<evidence type="ECO:0000259" key="2">
    <source>
        <dbReference type="Pfam" id="PF19301"/>
    </source>
</evidence>
<evidence type="ECO:0000256" key="1">
    <source>
        <dbReference type="SAM" id="MobiDB-lite"/>
    </source>
</evidence>
<reference evidence="3 4" key="1">
    <citation type="submission" date="2016-06" db="EMBL/GenBank/DDBJ databases">
        <authorList>
            <person name="Kjaerup R.B."/>
            <person name="Dalgaard T.S."/>
            <person name="Juul-Madsen H.R."/>
        </authorList>
    </citation>
    <scope>NUCLEOTIDE SEQUENCE [LARGE SCALE GENOMIC DNA]</scope>
    <source>
        <strain evidence="3 4">DSM 16361</strain>
    </source>
</reference>
<dbReference type="AlphaFoldDB" id="A0A238D154"/>
<feature type="region of interest" description="Disordered" evidence="1">
    <location>
        <begin position="1"/>
        <end position="24"/>
    </location>
</feature>
<keyword evidence="4" id="KW-1185">Reference proteome</keyword>
<dbReference type="EMBL" id="FLMQ01000045">
    <property type="protein sequence ID" value="SBP86982.1"/>
    <property type="molecule type" value="Genomic_DNA"/>
</dbReference>
<gene>
    <name evidence="3" type="ORF">THIARS_50230</name>
</gene>